<feature type="compositionally biased region" description="Polar residues" evidence="8">
    <location>
        <begin position="341"/>
        <end position="363"/>
    </location>
</feature>
<sequence length="363" mass="41890">MSNLWLGPHVRWEDFSSDDVTEFYPKLSDCMVCLVFAVLFICVRVLCEKFLLNPLALYLGVYHRSSVTVKPNGDLENCYKKWGTRVPHEELRRMSVRVGLAEREVERWLRSRRAMDPPAMLRSFCENGWHFLYYSSSSLAGLFYLWDKPWLWDTTECWKGWPKQPVSDGVFWMYQIQMGFYVSLLFSILLLRDHKKKDKTTMYAHHVITLFLLVASWVTNLVRVGTLVLAVHDVADPGLALAKMAWHAKRKAAAEKIFFFTILLWVLSRLTILPFGIIRSSMFETQEVSVIGPDAGLFWVLNALLCALVFLHITWTISIVRIAMQKFTHGELQRDVRSETDSCSDQGTPETSAIYQNGKAKST</sequence>
<feature type="transmembrane region" description="Helical" evidence="9">
    <location>
        <begin position="258"/>
        <end position="278"/>
    </location>
</feature>
<evidence type="ECO:0000256" key="6">
    <source>
        <dbReference type="ARBA" id="ARBA00023136"/>
    </source>
</evidence>
<evidence type="ECO:0000313" key="12">
    <source>
        <dbReference type="RefSeq" id="XP_005094084.2"/>
    </source>
</evidence>
<accession>A0ABM0JI10</accession>
<feature type="transmembrane region" description="Helical" evidence="9">
    <location>
        <begin position="23"/>
        <end position="47"/>
    </location>
</feature>
<dbReference type="RefSeq" id="XP_005094084.2">
    <property type="nucleotide sequence ID" value="XM_005094027.3"/>
</dbReference>
<dbReference type="InterPro" id="IPR006634">
    <property type="entry name" value="TLC-dom"/>
</dbReference>
<proteinExistence type="predicted"/>
<organism evidence="11 12">
    <name type="scientific">Aplysia californica</name>
    <name type="common">California sea hare</name>
    <dbReference type="NCBI Taxonomy" id="6500"/>
    <lineage>
        <taxon>Eukaryota</taxon>
        <taxon>Metazoa</taxon>
        <taxon>Spiralia</taxon>
        <taxon>Lophotrochozoa</taxon>
        <taxon>Mollusca</taxon>
        <taxon>Gastropoda</taxon>
        <taxon>Heterobranchia</taxon>
        <taxon>Euthyneura</taxon>
        <taxon>Tectipleura</taxon>
        <taxon>Aplysiida</taxon>
        <taxon>Aplysioidea</taxon>
        <taxon>Aplysiidae</taxon>
        <taxon>Aplysia</taxon>
    </lineage>
</organism>
<keyword evidence="6 7" id="KW-0472">Membrane</keyword>
<evidence type="ECO:0000259" key="10">
    <source>
        <dbReference type="PROSITE" id="PS50922"/>
    </source>
</evidence>
<evidence type="ECO:0000256" key="5">
    <source>
        <dbReference type="ARBA" id="ARBA00022989"/>
    </source>
</evidence>
<dbReference type="Pfam" id="PF03798">
    <property type="entry name" value="TRAM_LAG1_CLN8"/>
    <property type="match status" value="1"/>
</dbReference>
<evidence type="ECO:0000256" key="8">
    <source>
        <dbReference type="SAM" id="MobiDB-lite"/>
    </source>
</evidence>
<feature type="transmembrane region" description="Helical" evidence="9">
    <location>
        <begin position="128"/>
        <end position="146"/>
    </location>
</feature>
<feature type="transmembrane region" description="Helical" evidence="9">
    <location>
        <begin position="171"/>
        <end position="191"/>
    </location>
</feature>
<keyword evidence="5 9" id="KW-1133">Transmembrane helix</keyword>
<keyword evidence="11" id="KW-1185">Reference proteome</keyword>
<evidence type="ECO:0000256" key="4">
    <source>
        <dbReference type="ARBA" id="ARBA00022692"/>
    </source>
</evidence>
<evidence type="ECO:0000313" key="11">
    <source>
        <dbReference type="Proteomes" id="UP000694888"/>
    </source>
</evidence>
<dbReference type="PROSITE" id="PS50922">
    <property type="entry name" value="TLC"/>
    <property type="match status" value="1"/>
</dbReference>
<name>A0ABM0JI10_APLCA</name>
<dbReference type="PIRSF" id="PIRSF005225">
    <property type="entry name" value="LAG1_LAC1"/>
    <property type="match status" value="1"/>
</dbReference>
<reference evidence="12" key="1">
    <citation type="submission" date="2025-08" db="UniProtKB">
        <authorList>
            <consortium name="RefSeq"/>
        </authorList>
    </citation>
    <scope>IDENTIFICATION</scope>
</reference>
<evidence type="ECO:0000256" key="1">
    <source>
        <dbReference type="ARBA" id="ARBA00004141"/>
    </source>
</evidence>
<dbReference type="Gene3D" id="1.10.10.60">
    <property type="entry name" value="Homeodomain-like"/>
    <property type="match status" value="1"/>
</dbReference>
<dbReference type="SMART" id="SM00724">
    <property type="entry name" value="TLC"/>
    <property type="match status" value="1"/>
</dbReference>
<comment type="pathway">
    <text evidence="3">Sphingolipid metabolism.</text>
</comment>
<dbReference type="PANTHER" id="PTHR12560">
    <property type="entry name" value="LONGEVITY ASSURANCE FACTOR 1 LAG1"/>
    <property type="match status" value="1"/>
</dbReference>
<feature type="domain" description="TLC" evidence="10">
    <location>
        <begin position="122"/>
        <end position="328"/>
    </location>
</feature>
<comment type="subcellular location">
    <subcellularLocation>
        <location evidence="1">Membrane</location>
        <topology evidence="1">Multi-pass membrane protein</topology>
    </subcellularLocation>
</comment>
<dbReference type="Proteomes" id="UP000694888">
    <property type="component" value="Unplaced"/>
</dbReference>
<protein>
    <submittedName>
        <fullName evidence="12">Ceramide synthase 5</fullName>
    </submittedName>
</protein>
<comment type="pathway">
    <text evidence="2">Lipid metabolism; sphingolipid metabolism.</text>
</comment>
<dbReference type="PANTHER" id="PTHR12560:SF0">
    <property type="entry name" value="LD18904P"/>
    <property type="match status" value="1"/>
</dbReference>
<feature type="region of interest" description="Disordered" evidence="8">
    <location>
        <begin position="338"/>
        <end position="363"/>
    </location>
</feature>
<gene>
    <name evidence="12" type="primary">LOC101852393</name>
</gene>
<feature type="transmembrane region" description="Helical" evidence="9">
    <location>
        <begin position="298"/>
        <end position="324"/>
    </location>
</feature>
<keyword evidence="4 7" id="KW-0812">Transmembrane</keyword>
<evidence type="ECO:0000256" key="3">
    <source>
        <dbReference type="ARBA" id="ARBA00004991"/>
    </source>
</evidence>
<evidence type="ECO:0000256" key="7">
    <source>
        <dbReference type="PROSITE-ProRule" id="PRU00205"/>
    </source>
</evidence>
<evidence type="ECO:0000256" key="2">
    <source>
        <dbReference type="ARBA" id="ARBA00004760"/>
    </source>
</evidence>
<dbReference type="GeneID" id="101852393"/>
<evidence type="ECO:0000256" key="9">
    <source>
        <dbReference type="SAM" id="Phobius"/>
    </source>
</evidence>
<dbReference type="InterPro" id="IPR016439">
    <property type="entry name" value="Lag1/Lac1-like"/>
</dbReference>